<dbReference type="EMBL" id="JAFBMS010000023">
    <property type="protein sequence ID" value="KAG9343479.1"/>
    <property type="molecule type" value="Genomic_DNA"/>
</dbReference>
<organism evidence="3 4">
    <name type="scientific">Albula glossodonta</name>
    <name type="common">roundjaw bonefish</name>
    <dbReference type="NCBI Taxonomy" id="121402"/>
    <lineage>
        <taxon>Eukaryota</taxon>
        <taxon>Metazoa</taxon>
        <taxon>Chordata</taxon>
        <taxon>Craniata</taxon>
        <taxon>Vertebrata</taxon>
        <taxon>Euteleostomi</taxon>
        <taxon>Actinopterygii</taxon>
        <taxon>Neopterygii</taxon>
        <taxon>Teleostei</taxon>
        <taxon>Albuliformes</taxon>
        <taxon>Albulidae</taxon>
        <taxon>Albula</taxon>
    </lineage>
</organism>
<feature type="signal peptide" evidence="2">
    <location>
        <begin position="1"/>
        <end position="19"/>
    </location>
</feature>
<protein>
    <submittedName>
        <fullName evidence="3">Uncharacterized protein</fullName>
    </submittedName>
</protein>
<accession>A0A8T2NTE3</accession>
<name>A0A8T2NTE3_9TELE</name>
<evidence type="ECO:0000256" key="1">
    <source>
        <dbReference type="SAM" id="Phobius"/>
    </source>
</evidence>
<keyword evidence="2" id="KW-0732">Signal</keyword>
<sequence length="59" mass="6569">MFILQVLCLPLLAAIYTTGLKSPSAGYCVYCRWCRPLLVHVYIAGVMPSSAGCYLYYKS</sequence>
<feature type="transmembrane region" description="Helical" evidence="1">
    <location>
        <begin position="37"/>
        <end position="57"/>
    </location>
</feature>
<evidence type="ECO:0000256" key="2">
    <source>
        <dbReference type="SAM" id="SignalP"/>
    </source>
</evidence>
<dbReference type="Proteomes" id="UP000824540">
    <property type="component" value="Unassembled WGS sequence"/>
</dbReference>
<evidence type="ECO:0000313" key="3">
    <source>
        <dbReference type="EMBL" id="KAG9343479.1"/>
    </source>
</evidence>
<comment type="caution">
    <text evidence="3">The sequence shown here is derived from an EMBL/GenBank/DDBJ whole genome shotgun (WGS) entry which is preliminary data.</text>
</comment>
<feature type="chain" id="PRO_5035890422" evidence="2">
    <location>
        <begin position="20"/>
        <end position="59"/>
    </location>
</feature>
<keyword evidence="1" id="KW-1133">Transmembrane helix</keyword>
<reference evidence="3" key="1">
    <citation type="thesis" date="2021" institute="BYU ScholarsArchive" country="Provo, UT, USA">
        <title>Applications of and Algorithms for Genome Assembly and Genomic Analyses with an Emphasis on Marine Teleosts.</title>
        <authorList>
            <person name="Pickett B.D."/>
        </authorList>
    </citation>
    <scope>NUCLEOTIDE SEQUENCE</scope>
    <source>
        <strain evidence="3">HI-2016</strain>
    </source>
</reference>
<keyword evidence="4" id="KW-1185">Reference proteome</keyword>
<evidence type="ECO:0000313" key="4">
    <source>
        <dbReference type="Proteomes" id="UP000824540"/>
    </source>
</evidence>
<gene>
    <name evidence="3" type="ORF">JZ751_013645</name>
</gene>
<keyword evidence="1" id="KW-0812">Transmembrane</keyword>
<proteinExistence type="predicted"/>
<dbReference type="AlphaFoldDB" id="A0A8T2NTE3"/>
<keyword evidence="1" id="KW-0472">Membrane</keyword>